<evidence type="ECO:0000259" key="4">
    <source>
        <dbReference type="PROSITE" id="PS51925"/>
    </source>
</evidence>
<dbReference type="Gene3D" id="3.30.1490.40">
    <property type="match status" value="1"/>
</dbReference>
<dbReference type="SUPFAM" id="SSF159042">
    <property type="entry name" value="Plus3-like"/>
    <property type="match status" value="1"/>
</dbReference>
<sequence length="744" mass="84157">MAKEDFWKEDSDDQLYVPPKQKRIAKSKKMEYDGWGSKPLIEFLKEIGKDTEKKISQQDLTTIVNEYVRKNNLIKPSKKKRVECDRWLHYLFGKKFVLRIKIHELLFPHLAENRDESSEDEDSTNSEEENGRIMSRKRKASVLGNKVAPCSKKVPETPKSCFASIIPENIKLVYLTRSLIQELLKDPVAFESKVVGSYVRIKSDPRDFSQKNSHQLLQVTGVRKAPECGNVRTEYFLQVPHLMKEIPVSMLSNESFKTEECEDLLQRIKAGSFSRPTVAELQRKTHVLHEVITKQGITKELSLLQNLIDRANEKGWRRELYEYLERKELLKKPAEQERLLLEVPNVIAEELEREVIVQEPAEDENDVCGLPQLDIVGNRADKPLDVEADISLSNDDCTDTAEQIESEAIVRKPAGLRQLDIVGNRAYIPFNIEADKSLSNDDFCSTDAAEQVQSEAIVRKPAEDEKSSMCCPPESTFAGTWADIPCDAIFLESAQNERNNICCSTQITISRTSADLPSDAVADNCLPNNNFCNTSAAEAIVRKPAEDKKSSMRCPPESTFAGTWADIPFDTILLESAEDERNNICCSTQITISRTSAYLPSDAEADNCLPNNNFCNTSAADVDREGNRTYSNHGTYVKETNGVLGVVKVEELDINMGDKPAPHVIELSDDDNDEEVKDTSETVDHPESKVWYYMDPQGTVQGPFSMVILKKWDDSHFFHPGFLIWKLGDAPVPLKDMISLMFRS</sequence>
<evidence type="ECO:0000313" key="6">
    <source>
        <dbReference type="Proteomes" id="UP001237642"/>
    </source>
</evidence>
<dbReference type="Proteomes" id="UP001237642">
    <property type="component" value="Unassembled WGS sequence"/>
</dbReference>
<dbReference type="InterPro" id="IPR045894">
    <property type="entry name" value="At5g08430-like"/>
</dbReference>
<gene>
    <name evidence="5" type="ORF">POM88_029966</name>
</gene>
<evidence type="ECO:0000259" key="2">
    <source>
        <dbReference type="PROSITE" id="PS50829"/>
    </source>
</evidence>
<dbReference type="Gene3D" id="3.90.70.200">
    <property type="entry name" value="Plus-3 domain"/>
    <property type="match status" value="1"/>
</dbReference>
<dbReference type="PANTHER" id="PTHR46851">
    <property type="entry name" value="OS01G0884500 PROTEIN"/>
    <property type="match status" value="1"/>
</dbReference>
<evidence type="ECO:0000313" key="5">
    <source>
        <dbReference type="EMBL" id="KAK1373773.1"/>
    </source>
</evidence>
<dbReference type="CDD" id="cd10567">
    <property type="entry name" value="SWIB-MDM2_like"/>
    <property type="match status" value="1"/>
</dbReference>
<dbReference type="Pfam" id="PF02213">
    <property type="entry name" value="GYF"/>
    <property type="match status" value="1"/>
</dbReference>
<dbReference type="AlphaFoldDB" id="A0AAD8MIY4"/>
<name>A0AAD8MIY4_9APIA</name>
<dbReference type="PROSITE" id="PS51360">
    <property type="entry name" value="PLUS3"/>
    <property type="match status" value="1"/>
</dbReference>
<feature type="domain" description="Plus3" evidence="3">
    <location>
        <begin position="164"/>
        <end position="293"/>
    </location>
</feature>
<dbReference type="Pfam" id="PF02201">
    <property type="entry name" value="SWIB"/>
    <property type="match status" value="1"/>
</dbReference>
<dbReference type="InterPro" id="IPR035445">
    <property type="entry name" value="GYF-like_dom_sf"/>
</dbReference>
<dbReference type="InterPro" id="IPR004343">
    <property type="entry name" value="Plus-3_dom"/>
</dbReference>
<evidence type="ECO:0000259" key="3">
    <source>
        <dbReference type="PROSITE" id="PS51360"/>
    </source>
</evidence>
<accession>A0AAD8MIY4</accession>
<proteinExistence type="predicted"/>
<dbReference type="InterPro" id="IPR003121">
    <property type="entry name" value="SWIB_MDM2_domain"/>
</dbReference>
<evidence type="ECO:0008006" key="7">
    <source>
        <dbReference type="Google" id="ProtNLM"/>
    </source>
</evidence>
<organism evidence="5 6">
    <name type="scientific">Heracleum sosnowskyi</name>
    <dbReference type="NCBI Taxonomy" id="360622"/>
    <lineage>
        <taxon>Eukaryota</taxon>
        <taxon>Viridiplantae</taxon>
        <taxon>Streptophyta</taxon>
        <taxon>Embryophyta</taxon>
        <taxon>Tracheophyta</taxon>
        <taxon>Spermatophyta</taxon>
        <taxon>Magnoliopsida</taxon>
        <taxon>eudicotyledons</taxon>
        <taxon>Gunneridae</taxon>
        <taxon>Pentapetalae</taxon>
        <taxon>asterids</taxon>
        <taxon>campanulids</taxon>
        <taxon>Apiales</taxon>
        <taxon>Apiaceae</taxon>
        <taxon>Apioideae</taxon>
        <taxon>apioid superclade</taxon>
        <taxon>Tordylieae</taxon>
        <taxon>Tordyliinae</taxon>
        <taxon>Heracleum</taxon>
    </lineage>
</organism>
<evidence type="ECO:0000256" key="1">
    <source>
        <dbReference type="SAM" id="MobiDB-lite"/>
    </source>
</evidence>
<dbReference type="SMART" id="SM00444">
    <property type="entry name" value="GYF"/>
    <property type="match status" value="1"/>
</dbReference>
<dbReference type="PROSITE" id="PS50829">
    <property type="entry name" value="GYF"/>
    <property type="match status" value="1"/>
</dbReference>
<dbReference type="InterPro" id="IPR036885">
    <property type="entry name" value="SWIB_MDM2_dom_sf"/>
</dbReference>
<dbReference type="Pfam" id="PF25980">
    <property type="entry name" value="NERD_plant"/>
    <property type="match status" value="1"/>
</dbReference>
<dbReference type="SUPFAM" id="SSF47592">
    <property type="entry name" value="SWIB/MDM2 domain"/>
    <property type="match status" value="1"/>
</dbReference>
<reference evidence="5" key="2">
    <citation type="submission" date="2023-05" db="EMBL/GenBank/DDBJ databases">
        <authorList>
            <person name="Schelkunov M.I."/>
        </authorList>
    </citation>
    <scope>NUCLEOTIDE SEQUENCE</scope>
    <source>
        <strain evidence="5">Hsosn_3</strain>
        <tissue evidence="5">Leaf</tissue>
    </source>
</reference>
<feature type="domain" description="GYF" evidence="2">
    <location>
        <begin position="688"/>
        <end position="744"/>
    </location>
</feature>
<dbReference type="Gene3D" id="1.10.245.10">
    <property type="entry name" value="SWIB/MDM2 domain"/>
    <property type="match status" value="1"/>
</dbReference>
<dbReference type="Pfam" id="PF03126">
    <property type="entry name" value="Plus-3"/>
    <property type="match status" value="1"/>
</dbReference>
<feature type="compositionally biased region" description="Acidic residues" evidence="1">
    <location>
        <begin position="667"/>
        <end position="676"/>
    </location>
</feature>
<feature type="region of interest" description="Disordered" evidence="1">
    <location>
        <begin position="113"/>
        <end position="140"/>
    </location>
</feature>
<feature type="compositionally biased region" description="Acidic residues" evidence="1">
    <location>
        <begin position="117"/>
        <end position="128"/>
    </location>
</feature>
<reference evidence="5" key="1">
    <citation type="submission" date="2023-02" db="EMBL/GenBank/DDBJ databases">
        <title>Genome of toxic invasive species Heracleum sosnowskyi carries increased number of genes despite the absence of recent whole-genome duplications.</title>
        <authorList>
            <person name="Schelkunov M."/>
            <person name="Shtratnikova V."/>
            <person name="Makarenko M."/>
            <person name="Klepikova A."/>
            <person name="Omelchenko D."/>
            <person name="Novikova G."/>
            <person name="Obukhova E."/>
            <person name="Bogdanov V."/>
            <person name="Penin A."/>
            <person name="Logacheva M."/>
        </authorList>
    </citation>
    <scope>NUCLEOTIDE SEQUENCE</scope>
    <source>
        <strain evidence="5">Hsosn_3</strain>
        <tissue evidence="5">Leaf</tissue>
    </source>
</reference>
<feature type="region of interest" description="Disordered" evidence="1">
    <location>
        <begin position="660"/>
        <end position="682"/>
    </location>
</feature>
<keyword evidence="6" id="KW-1185">Reference proteome</keyword>
<dbReference type="InterPro" id="IPR036128">
    <property type="entry name" value="Plus3-like_sf"/>
</dbReference>
<comment type="caution">
    <text evidence="5">The sequence shown here is derived from an EMBL/GenBank/DDBJ whole genome shotgun (WGS) entry which is preliminary data.</text>
</comment>
<protein>
    <recommendedName>
        <fullName evidence="7">SWIB domain-containing protein</fullName>
    </recommendedName>
</protein>
<dbReference type="InterPro" id="IPR003169">
    <property type="entry name" value="GYF"/>
</dbReference>
<feature type="domain" description="DM2" evidence="4">
    <location>
        <begin position="29"/>
        <end position="112"/>
    </location>
</feature>
<dbReference type="InterPro" id="IPR058668">
    <property type="entry name" value="NERD_dom"/>
</dbReference>
<dbReference type="SMART" id="SM00719">
    <property type="entry name" value="Plus3"/>
    <property type="match status" value="1"/>
</dbReference>
<dbReference type="EMBL" id="JAUIZM010000007">
    <property type="protein sequence ID" value="KAK1373773.1"/>
    <property type="molecule type" value="Genomic_DNA"/>
</dbReference>
<dbReference type="GO" id="GO:0003677">
    <property type="term" value="F:DNA binding"/>
    <property type="evidence" value="ECO:0007669"/>
    <property type="project" value="InterPro"/>
</dbReference>
<dbReference type="PANTHER" id="PTHR46851:SF11">
    <property type="entry name" value="GYF DOMAIN-CONTAINING PROTEIN"/>
    <property type="match status" value="1"/>
</dbReference>
<dbReference type="SUPFAM" id="SSF55277">
    <property type="entry name" value="GYF domain"/>
    <property type="match status" value="1"/>
</dbReference>
<dbReference type="PROSITE" id="PS51925">
    <property type="entry name" value="SWIB_MDM2"/>
    <property type="match status" value="1"/>
</dbReference>